<dbReference type="InterPro" id="IPR017452">
    <property type="entry name" value="GPCR_Rhodpsn_7TM"/>
</dbReference>
<evidence type="ECO:0000313" key="12">
    <source>
        <dbReference type="Proteomes" id="UP000663832"/>
    </source>
</evidence>
<protein>
    <recommendedName>
        <fullName evidence="9">G-protein coupled receptors family 1 profile domain-containing protein</fullName>
    </recommendedName>
</protein>
<evidence type="ECO:0000256" key="8">
    <source>
        <dbReference type="SAM" id="Phobius"/>
    </source>
</evidence>
<dbReference type="PANTHER" id="PTHR24243:SF233">
    <property type="entry name" value="THYROTROPIN-RELEASING HORMONE RECEPTOR"/>
    <property type="match status" value="1"/>
</dbReference>
<name>A0A814TQ48_9BILA</name>
<feature type="domain" description="G-protein coupled receptors family 1 profile" evidence="9">
    <location>
        <begin position="33"/>
        <end position="295"/>
    </location>
</feature>
<dbReference type="OrthoDB" id="9983125at2759"/>
<keyword evidence="6" id="KW-0675">Receptor</keyword>
<sequence length="332" mass="37470">MSSSSITINNIKQSTIISTQVFGISLFIIGVIGHTLSIYVFTRRIFRSNPCVCYFLASTVSGCVVVYINIPLKLLQVGYNIDVFTYSVAMCQSLTYILNSVRVLPSWFIALASIDRFLCSSSSVTLRGWSSMRIAYRAIPCTVLFIGIAFIHVPFYNTILLPQRSCSIASTAYRSFFGIWNLVFWSWIPTICMLVFGLLTIRHIRQGSRRIVPQNTGNLRQRDQKKINRQLFQMLMIQSFVFGATTTILSIGNLYVSITSNLIVKNDVDKANDTLLATIVNWIATIGPCTNFYLFVLSSQSFRGEVIKLFLRLRPTPTANTITASYIPQTRY</sequence>
<gene>
    <name evidence="10" type="ORF">BJG266_LOCUS19261</name>
    <name evidence="11" type="ORF">QVE165_LOCUS23563</name>
</gene>
<dbReference type="GO" id="GO:0005886">
    <property type="term" value="C:plasma membrane"/>
    <property type="evidence" value="ECO:0007669"/>
    <property type="project" value="TreeGrafter"/>
</dbReference>
<keyword evidence="12" id="KW-1185">Reference proteome</keyword>
<dbReference type="EMBL" id="CAJNOM010000160">
    <property type="protein sequence ID" value="CAF1161134.1"/>
    <property type="molecule type" value="Genomic_DNA"/>
</dbReference>
<keyword evidence="2 8" id="KW-0812">Transmembrane</keyword>
<keyword evidence="5 8" id="KW-0472">Membrane</keyword>
<reference evidence="11" key="1">
    <citation type="submission" date="2021-02" db="EMBL/GenBank/DDBJ databases">
        <authorList>
            <person name="Nowell W R."/>
        </authorList>
    </citation>
    <scope>NUCLEOTIDE SEQUENCE</scope>
</reference>
<evidence type="ECO:0000313" key="10">
    <source>
        <dbReference type="EMBL" id="CAF1062797.1"/>
    </source>
</evidence>
<feature type="transmembrane region" description="Helical" evidence="8">
    <location>
        <begin position="94"/>
        <end position="114"/>
    </location>
</feature>
<evidence type="ECO:0000313" key="11">
    <source>
        <dbReference type="EMBL" id="CAF1161134.1"/>
    </source>
</evidence>
<keyword evidence="3 8" id="KW-1133">Transmembrane helix</keyword>
<evidence type="ECO:0000256" key="3">
    <source>
        <dbReference type="ARBA" id="ARBA00022989"/>
    </source>
</evidence>
<proteinExistence type="predicted"/>
<evidence type="ECO:0000256" key="2">
    <source>
        <dbReference type="ARBA" id="ARBA00022692"/>
    </source>
</evidence>
<dbReference type="AlphaFoldDB" id="A0A814TQ48"/>
<dbReference type="Proteomes" id="UP000663832">
    <property type="component" value="Unassembled WGS sequence"/>
</dbReference>
<feature type="transmembrane region" description="Helical" evidence="8">
    <location>
        <begin position="275"/>
        <end position="296"/>
    </location>
</feature>
<comment type="caution">
    <text evidence="11">The sequence shown here is derived from an EMBL/GenBank/DDBJ whole genome shotgun (WGS) entry which is preliminary data.</text>
</comment>
<organism evidence="11 12">
    <name type="scientific">Adineta steineri</name>
    <dbReference type="NCBI Taxonomy" id="433720"/>
    <lineage>
        <taxon>Eukaryota</taxon>
        <taxon>Metazoa</taxon>
        <taxon>Spiralia</taxon>
        <taxon>Gnathifera</taxon>
        <taxon>Rotifera</taxon>
        <taxon>Eurotatoria</taxon>
        <taxon>Bdelloidea</taxon>
        <taxon>Adinetida</taxon>
        <taxon>Adinetidae</taxon>
        <taxon>Adineta</taxon>
    </lineage>
</organism>
<evidence type="ECO:0000256" key="4">
    <source>
        <dbReference type="ARBA" id="ARBA00023040"/>
    </source>
</evidence>
<evidence type="ECO:0000256" key="5">
    <source>
        <dbReference type="ARBA" id="ARBA00023136"/>
    </source>
</evidence>
<accession>A0A814TQ48</accession>
<dbReference type="Proteomes" id="UP000663877">
    <property type="component" value="Unassembled WGS sequence"/>
</dbReference>
<dbReference type="PANTHER" id="PTHR24243">
    <property type="entry name" value="G-PROTEIN COUPLED RECEPTOR"/>
    <property type="match status" value="1"/>
</dbReference>
<evidence type="ECO:0000259" key="9">
    <source>
        <dbReference type="PROSITE" id="PS50262"/>
    </source>
</evidence>
<feature type="transmembrane region" description="Helical" evidence="8">
    <location>
        <begin position="53"/>
        <end position="74"/>
    </location>
</feature>
<dbReference type="EMBL" id="CAJNOI010000102">
    <property type="protein sequence ID" value="CAF1062797.1"/>
    <property type="molecule type" value="Genomic_DNA"/>
</dbReference>
<dbReference type="Gene3D" id="1.20.1070.10">
    <property type="entry name" value="Rhodopsin 7-helix transmembrane proteins"/>
    <property type="match status" value="1"/>
</dbReference>
<evidence type="ECO:0000256" key="6">
    <source>
        <dbReference type="ARBA" id="ARBA00023170"/>
    </source>
</evidence>
<dbReference type="GO" id="GO:0004930">
    <property type="term" value="F:G protein-coupled receptor activity"/>
    <property type="evidence" value="ECO:0007669"/>
    <property type="project" value="UniProtKB-KW"/>
</dbReference>
<feature type="transmembrane region" description="Helical" evidence="8">
    <location>
        <begin position="134"/>
        <end position="156"/>
    </location>
</feature>
<evidence type="ECO:0000256" key="1">
    <source>
        <dbReference type="ARBA" id="ARBA00004141"/>
    </source>
</evidence>
<keyword evidence="4" id="KW-0297">G-protein coupled receptor</keyword>
<feature type="transmembrane region" description="Helical" evidence="8">
    <location>
        <begin position="231"/>
        <end position="255"/>
    </location>
</feature>
<comment type="subcellular location">
    <subcellularLocation>
        <location evidence="1">Membrane</location>
        <topology evidence="1">Multi-pass membrane protein</topology>
    </subcellularLocation>
</comment>
<dbReference type="PROSITE" id="PS50262">
    <property type="entry name" value="G_PROTEIN_RECEP_F1_2"/>
    <property type="match status" value="1"/>
</dbReference>
<dbReference type="SUPFAM" id="SSF81321">
    <property type="entry name" value="Family A G protein-coupled receptor-like"/>
    <property type="match status" value="1"/>
</dbReference>
<keyword evidence="7" id="KW-0807">Transducer</keyword>
<feature type="transmembrane region" description="Helical" evidence="8">
    <location>
        <begin position="20"/>
        <end position="41"/>
    </location>
</feature>
<evidence type="ECO:0000256" key="7">
    <source>
        <dbReference type="ARBA" id="ARBA00023224"/>
    </source>
</evidence>
<feature type="transmembrane region" description="Helical" evidence="8">
    <location>
        <begin position="176"/>
        <end position="201"/>
    </location>
</feature>